<protein>
    <submittedName>
        <fullName evidence="1">14076_t:CDS:1</fullName>
    </submittedName>
</protein>
<name>A0ACA9L7N2_9GLOM</name>
<keyword evidence="2" id="KW-1185">Reference proteome</keyword>
<evidence type="ECO:0000313" key="1">
    <source>
        <dbReference type="EMBL" id="CAG8512202.1"/>
    </source>
</evidence>
<dbReference type="Proteomes" id="UP000789702">
    <property type="component" value="Unassembled WGS sequence"/>
</dbReference>
<comment type="caution">
    <text evidence="1">The sequence shown here is derived from an EMBL/GenBank/DDBJ whole genome shotgun (WGS) entry which is preliminary data.</text>
</comment>
<accession>A0ACA9L7N2</accession>
<organism evidence="1 2">
    <name type="scientific">Dentiscutata heterogama</name>
    <dbReference type="NCBI Taxonomy" id="1316150"/>
    <lineage>
        <taxon>Eukaryota</taxon>
        <taxon>Fungi</taxon>
        <taxon>Fungi incertae sedis</taxon>
        <taxon>Mucoromycota</taxon>
        <taxon>Glomeromycotina</taxon>
        <taxon>Glomeromycetes</taxon>
        <taxon>Diversisporales</taxon>
        <taxon>Gigasporaceae</taxon>
        <taxon>Dentiscutata</taxon>
    </lineage>
</organism>
<evidence type="ECO:0000313" key="2">
    <source>
        <dbReference type="Proteomes" id="UP000789702"/>
    </source>
</evidence>
<reference evidence="1" key="1">
    <citation type="submission" date="2021-06" db="EMBL/GenBank/DDBJ databases">
        <authorList>
            <person name="Kallberg Y."/>
            <person name="Tangrot J."/>
            <person name="Rosling A."/>
        </authorList>
    </citation>
    <scope>NUCLEOTIDE SEQUENCE</scope>
    <source>
        <strain evidence="1">IL203A</strain>
    </source>
</reference>
<proteinExistence type="predicted"/>
<gene>
    <name evidence="1" type="ORF">DHETER_LOCUS3513</name>
</gene>
<feature type="non-terminal residue" evidence="1">
    <location>
        <position position="1098"/>
    </location>
</feature>
<sequence length="1098" mass="125798">MSTINIWCLERGSSCSSAFYVTVRSNSNIFDLKKAIFKEISASCNIKPKDLNLWKVNYNQNISDHVPFDSILKDEMKIKNPSSLIRDIFCGAEGNNIRIIFETPATSETTETYSNIVNEFTKRFITDESDSFGWYSYSGAMSQPPPNPPRNKSNPPPSPMNRTNNSRVADITEPGQYNHGRRRSSHLVRPERHRPRRTMISDKRRERMVPVREEKIQNISLSKKIYKFFKYGEIDGSPFSYWALFARIITFWAPSYLLSKLGRMKQPMVTLCLIVAFISGVLGFLSVGFRNLTCPSEEEANRIPFSQQVPPNNELKRTLIDNPIIYGNVYDFNKLRNFFFNTLQMNLTNDYKYADLSAIFDNTNGKCDEFDKRHNVTRNCKVNNPFGEDSLYTSTGTCIHVKNLNLKPIATLAFEWDDLKPNNLNHWNPKLFVYSGTVMNLSSYFNDTIDDNNRLGQNSPEYFVNKQFFEVLYTNYTDDKPRSKDISRLVTYSTEMTDVIQCISSRYQAGVISTQTAGCYINTIIMLISVGTVVILTLVRFIMALLFGLILSRKLTNVSKPGKTANKLLHTVMFVTVYSEDKQGLRTTLDSLVTTDYSDKHKLFFIVVDGMIKGKGNKHYTSDLCIDLLDLDPEIGNVVPCSYIAIADGEKRFNRAKVYAGHYSRKGHRAPVILVVKIGSEEEANSPKPGNRGKRDSQMIVMNFFERVYFDERFTELDYELFWKIYYLMGITADRFELILMVDADTKVTPSSLTYLVSAMKKDPSIMGCCGETRIANKTESWVAAIQVYEYYISHHLGKAFESVFGGVTCLPGCFCMYRLKAPKDGAWVPILSNPDIVSEYQKNVVTTLHEKNLLLLGEDRYLSTLMLRNFPHRKMLFIPQAICHTTVPNTFSVLLSQRRRWINSTVHNLLELVLVSDLCGIACLSMQFVIFLDIIGTVVLPSALVFTFYLIFTSVFNDYIQILPLLLLILILGLPGMLVIITTRKIIYVLWMFVYLLALPIWNFVLPLYAYWHFDDFSWGETRKVLGDTGKDEHGDIKGKFDSSKLKIKAFEEWEHEHQCMETETVVSRAINSKRRVEQKFAPGAKSTDRVYGTKNK</sequence>
<dbReference type="EMBL" id="CAJVPU010003057">
    <property type="protein sequence ID" value="CAG8512202.1"/>
    <property type="molecule type" value="Genomic_DNA"/>
</dbReference>